<evidence type="ECO:0000259" key="5">
    <source>
        <dbReference type="PROSITE" id="PS50110"/>
    </source>
</evidence>
<dbReference type="EMBL" id="CP001629">
    <property type="protein sequence ID" value="ACU90101.1"/>
    <property type="molecule type" value="Genomic_DNA"/>
</dbReference>
<dbReference type="SMART" id="SM00448">
    <property type="entry name" value="REC"/>
    <property type="match status" value="1"/>
</dbReference>
<dbReference type="AlphaFoldDB" id="C7LND2"/>
<dbReference type="STRING" id="525897.Dbac_2015"/>
<evidence type="ECO:0000259" key="4">
    <source>
        <dbReference type="PROSITE" id="PS50043"/>
    </source>
</evidence>
<dbReference type="Pfam" id="PF00196">
    <property type="entry name" value="GerE"/>
    <property type="match status" value="1"/>
</dbReference>
<proteinExistence type="predicted"/>
<dbReference type="GO" id="GO:0006355">
    <property type="term" value="P:regulation of DNA-templated transcription"/>
    <property type="evidence" value="ECO:0007669"/>
    <property type="project" value="InterPro"/>
</dbReference>
<dbReference type="CDD" id="cd17535">
    <property type="entry name" value="REC_NarL-like"/>
    <property type="match status" value="1"/>
</dbReference>
<dbReference type="SUPFAM" id="SSF52172">
    <property type="entry name" value="CheY-like"/>
    <property type="match status" value="1"/>
</dbReference>
<dbReference type="HOGENOM" id="CLU_000445_90_1_7"/>
<dbReference type="SUPFAM" id="SSF46894">
    <property type="entry name" value="C-terminal effector domain of the bipartite response regulators"/>
    <property type="match status" value="1"/>
</dbReference>
<evidence type="ECO:0000256" key="1">
    <source>
        <dbReference type="ARBA" id="ARBA00022553"/>
    </source>
</evidence>
<dbReference type="PANTHER" id="PTHR43214:SF43">
    <property type="entry name" value="TWO-COMPONENT RESPONSE REGULATOR"/>
    <property type="match status" value="1"/>
</dbReference>
<gene>
    <name evidence="6" type="ordered locus">Dbac_2015</name>
</gene>
<dbReference type="PANTHER" id="PTHR43214">
    <property type="entry name" value="TWO-COMPONENT RESPONSE REGULATOR"/>
    <property type="match status" value="1"/>
</dbReference>
<dbReference type="SMART" id="SM00421">
    <property type="entry name" value="HTH_LUXR"/>
    <property type="match status" value="1"/>
</dbReference>
<dbReference type="OrthoDB" id="9780312at2"/>
<dbReference type="PROSITE" id="PS00622">
    <property type="entry name" value="HTH_LUXR_1"/>
    <property type="match status" value="1"/>
</dbReference>
<dbReference type="GO" id="GO:0003677">
    <property type="term" value="F:DNA binding"/>
    <property type="evidence" value="ECO:0007669"/>
    <property type="project" value="UniProtKB-KW"/>
</dbReference>
<dbReference type="InterPro" id="IPR001789">
    <property type="entry name" value="Sig_transdc_resp-reg_receiver"/>
</dbReference>
<dbReference type="KEGG" id="dba:Dbac_2015"/>
<dbReference type="PRINTS" id="PR00038">
    <property type="entry name" value="HTHLUXR"/>
</dbReference>
<dbReference type="eggNOG" id="COG2197">
    <property type="taxonomic scope" value="Bacteria"/>
</dbReference>
<accession>C7LND2</accession>
<dbReference type="PROSITE" id="PS50043">
    <property type="entry name" value="HTH_LUXR_2"/>
    <property type="match status" value="1"/>
</dbReference>
<dbReference type="InterPro" id="IPR058245">
    <property type="entry name" value="NreC/VraR/RcsB-like_REC"/>
</dbReference>
<evidence type="ECO:0000256" key="2">
    <source>
        <dbReference type="ARBA" id="ARBA00023125"/>
    </source>
</evidence>
<dbReference type="RefSeq" id="WP_015774192.1">
    <property type="nucleotide sequence ID" value="NC_013173.1"/>
</dbReference>
<dbReference type="Pfam" id="PF00072">
    <property type="entry name" value="Response_reg"/>
    <property type="match status" value="1"/>
</dbReference>
<dbReference type="Gene3D" id="3.40.50.2300">
    <property type="match status" value="1"/>
</dbReference>
<keyword evidence="1 3" id="KW-0597">Phosphoprotein</keyword>
<protein>
    <submittedName>
        <fullName evidence="6">Two component transcriptional regulator, LuxR family</fullName>
    </submittedName>
</protein>
<name>C7LND2_DESBD</name>
<dbReference type="PROSITE" id="PS50110">
    <property type="entry name" value="RESPONSE_REGULATORY"/>
    <property type="match status" value="1"/>
</dbReference>
<dbReference type="InterPro" id="IPR016032">
    <property type="entry name" value="Sig_transdc_resp-reg_C-effctor"/>
</dbReference>
<feature type="domain" description="HTH luxR-type" evidence="4">
    <location>
        <begin position="147"/>
        <end position="207"/>
    </location>
</feature>
<dbReference type="CDD" id="cd06170">
    <property type="entry name" value="LuxR_C_like"/>
    <property type="match status" value="1"/>
</dbReference>
<sequence>MKKKILLVEDDLLLRKGLKTMIEMRGGFSIDADTGSGKEAVRLFGMLHPDIVLLDLMLPDISGTEVLRQLKQVAPNVPVILLTICEDNELLFQALALGANAYVLKGSGPEELFLGIHYSMKNEMFISPKLAKIIVEDYLLVNHHRNSLPPLHNLTSREKEIVKLIIDGNKSREIAEILFISIKTVNKHRSNILVKLGIHNLSELRQGKPYVLETISGIN</sequence>
<evidence type="ECO:0000313" key="6">
    <source>
        <dbReference type="EMBL" id="ACU90101.1"/>
    </source>
</evidence>
<organism evidence="6 7">
    <name type="scientific">Desulfomicrobium baculatum (strain DSM 4028 / VKM B-1378 / X)</name>
    <name type="common">Desulfovibrio baculatus</name>
    <dbReference type="NCBI Taxonomy" id="525897"/>
    <lineage>
        <taxon>Bacteria</taxon>
        <taxon>Pseudomonadati</taxon>
        <taxon>Thermodesulfobacteriota</taxon>
        <taxon>Desulfovibrionia</taxon>
        <taxon>Desulfovibrionales</taxon>
        <taxon>Desulfomicrobiaceae</taxon>
        <taxon>Desulfomicrobium</taxon>
    </lineage>
</organism>
<keyword evidence="7" id="KW-1185">Reference proteome</keyword>
<dbReference type="Proteomes" id="UP000002216">
    <property type="component" value="Chromosome"/>
</dbReference>
<dbReference type="InterPro" id="IPR000792">
    <property type="entry name" value="Tscrpt_reg_LuxR_C"/>
</dbReference>
<dbReference type="GO" id="GO:0000160">
    <property type="term" value="P:phosphorelay signal transduction system"/>
    <property type="evidence" value="ECO:0007669"/>
    <property type="project" value="InterPro"/>
</dbReference>
<evidence type="ECO:0000256" key="3">
    <source>
        <dbReference type="PROSITE-ProRule" id="PRU00169"/>
    </source>
</evidence>
<evidence type="ECO:0000313" key="7">
    <source>
        <dbReference type="Proteomes" id="UP000002216"/>
    </source>
</evidence>
<feature type="modified residue" description="4-aspartylphosphate" evidence="3">
    <location>
        <position position="55"/>
    </location>
</feature>
<keyword evidence="2" id="KW-0238">DNA-binding</keyword>
<feature type="domain" description="Response regulatory" evidence="5">
    <location>
        <begin position="4"/>
        <end position="120"/>
    </location>
</feature>
<reference evidence="6 7" key="1">
    <citation type="journal article" date="2009" name="Stand. Genomic Sci.">
        <title>Complete genome sequence of Desulfomicrobium baculatum type strain (X).</title>
        <authorList>
            <person name="Copeland A."/>
            <person name="Spring S."/>
            <person name="Goker M."/>
            <person name="Schneider S."/>
            <person name="Lapidus A."/>
            <person name="Del Rio T.G."/>
            <person name="Tice H."/>
            <person name="Cheng J.F."/>
            <person name="Chen F."/>
            <person name="Nolan M."/>
            <person name="Bruce D."/>
            <person name="Goodwin L."/>
            <person name="Pitluck S."/>
            <person name="Ivanova N."/>
            <person name="Mavrommatis K."/>
            <person name="Ovchinnikova G."/>
            <person name="Pati A."/>
            <person name="Chen A."/>
            <person name="Palaniappan K."/>
            <person name="Land M."/>
            <person name="Hauser L."/>
            <person name="Chang Y.J."/>
            <person name="Jeffries C.C."/>
            <person name="Meincke L."/>
            <person name="Sims D."/>
            <person name="Brettin T."/>
            <person name="Detter J.C."/>
            <person name="Han C."/>
            <person name="Chain P."/>
            <person name="Bristow J."/>
            <person name="Eisen J.A."/>
            <person name="Markowitz V."/>
            <person name="Hugenholtz P."/>
            <person name="Kyrpides N.C."/>
            <person name="Klenk H.P."/>
            <person name="Lucas S."/>
        </authorList>
    </citation>
    <scope>NUCLEOTIDE SEQUENCE [LARGE SCALE GENOMIC DNA]</scope>
    <source>
        <strain evidence="7">DSM 4028 / VKM B-1378 / X</strain>
    </source>
</reference>
<dbReference type="InterPro" id="IPR039420">
    <property type="entry name" value="WalR-like"/>
</dbReference>
<dbReference type="InterPro" id="IPR011006">
    <property type="entry name" value="CheY-like_superfamily"/>
</dbReference>